<evidence type="ECO:0000256" key="12">
    <source>
        <dbReference type="SAM" id="Phobius"/>
    </source>
</evidence>
<evidence type="ECO:0000313" key="14">
    <source>
        <dbReference type="EMBL" id="MFC0559798.1"/>
    </source>
</evidence>
<sequence>MLIALIKKVLQKTINIEHWKLMIIGVVFIILSSFIIYLLEPDEFKNPLNGFWFVMTTISQVGFGDYIPKTMFGRLYTVLLYLIGVGFFAIIIAKWVDLLNNYEELKEKEIMGYRGKNHMIMINWSQKTKITIEEILNKKPKLEIVLIDQLNNSPCQHDQIHYVQGNVTKIDTLQRANVLHAESICIFVPDNIIDEVAGDGKTLLIASTIKQLAQEKNADVYIIVEILDEDHISNTNLDCIDEFILSNKPFSHLMAKTALHKQLDYS</sequence>
<keyword evidence="6" id="KW-0630">Potassium</keyword>
<keyword evidence="2" id="KW-0813">Transport</keyword>
<dbReference type="EMBL" id="JBHLTR010000017">
    <property type="protein sequence ID" value="MFC0559798.1"/>
    <property type="molecule type" value="Genomic_DNA"/>
</dbReference>
<dbReference type="RefSeq" id="WP_273840867.1">
    <property type="nucleotide sequence ID" value="NZ_JAQQWT010000002.1"/>
</dbReference>
<evidence type="ECO:0000256" key="1">
    <source>
        <dbReference type="ARBA" id="ARBA00004651"/>
    </source>
</evidence>
<proteinExistence type="predicted"/>
<evidence type="ECO:0000256" key="3">
    <source>
        <dbReference type="ARBA" id="ARBA00022538"/>
    </source>
</evidence>
<keyword evidence="10" id="KW-0407">Ion channel</keyword>
<dbReference type="PANTHER" id="PTHR10027">
    <property type="entry name" value="CALCIUM-ACTIVATED POTASSIUM CHANNEL ALPHA CHAIN"/>
    <property type="match status" value="1"/>
</dbReference>
<dbReference type="PANTHER" id="PTHR10027:SF10">
    <property type="entry name" value="SLOWPOKE 2, ISOFORM D"/>
    <property type="match status" value="1"/>
</dbReference>
<evidence type="ECO:0000256" key="4">
    <source>
        <dbReference type="ARBA" id="ARBA00022692"/>
    </source>
</evidence>
<keyword evidence="3" id="KW-0633">Potassium transport</keyword>
<dbReference type="SUPFAM" id="SSF81324">
    <property type="entry name" value="Voltage-gated potassium channels"/>
    <property type="match status" value="1"/>
</dbReference>
<keyword evidence="15" id="KW-1185">Reference proteome</keyword>
<evidence type="ECO:0000256" key="5">
    <source>
        <dbReference type="ARBA" id="ARBA00022826"/>
    </source>
</evidence>
<dbReference type="InterPro" id="IPR013099">
    <property type="entry name" value="K_chnl_dom"/>
</dbReference>
<gene>
    <name evidence="14" type="ORF">ACFFH4_12135</name>
</gene>
<keyword evidence="5" id="KW-0631">Potassium channel</keyword>
<evidence type="ECO:0000256" key="10">
    <source>
        <dbReference type="ARBA" id="ARBA00023303"/>
    </source>
</evidence>
<accession>A0ABV6NGA9</accession>
<evidence type="ECO:0000313" key="15">
    <source>
        <dbReference type="Proteomes" id="UP001589833"/>
    </source>
</evidence>
<feature type="transmembrane region" description="Helical" evidence="12">
    <location>
        <begin position="21"/>
        <end position="39"/>
    </location>
</feature>
<keyword evidence="7 12" id="KW-1133">Transmembrane helix</keyword>
<evidence type="ECO:0000256" key="6">
    <source>
        <dbReference type="ARBA" id="ARBA00022958"/>
    </source>
</evidence>
<dbReference type="Proteomes" id="UP001589833">
    <property type="component" value="Unassembled WGS sequence"/>
</dbReference>
<protein>
    <submittedName>
        <fullName evidence="14">Ion channel</fullName>
    </submittedName>
</protein>
<evidence type="ECO:0000256" key="9">
    <source>
        <dbReference type="ARBA" id="ARBA00023136"/>
    </source>
</evidence>
<dbReference type="PROSITE" id="PS51201">
    <property type="entry name" value="RCK_N"/>
    <property type="match status" value="1"/>
</dbReference>
<comment type="catalytic activity">
    <reaction evidence="11">
        <text>K(+)(in) = K(+)(out)</text>
        <dbReference type="Rhea" id="RHEA:29463"/>
        <dbReference type="ChEBI" id="CHEBI:29103"/>
    </reaction>
</comment>
<keyword evidence="9 12" id="KW-0472">Membrane</keyword>
<reference evidence="14 15" key="1">
    <citation type="submission" date="2024-09" db="EMBL/GenBank/DDBJ databases">
        <authorList>
            <person name="Sun Q."/>
            <person name="Mori K."/>
        </authorList>
    </citation>
    <scope>NUCLEOTIDE SEQUENCE [LARGE SCALE GENOMIC DNA]</scope>
    <source>
        <strain evidence="14 15">NCAIM B.02301</strain>
    </source>
</reference>
<feature type="transmembrane region" description="Helical" evidence="12">
    <location>
        <begin position="75"/>
        <end position="96"/>
    </location>
</feature>
<dbReference type="InterPro" id="IPR047871">
    <property type="entry name" value="K_chnl_Slo-like"/>
</dbReference>
<dbReference type="InterPro" id="IPR003148">
    <property type="entry name" value="RCK_N"/>
</dbReference>
<evidence type="ECO:0000256" key="8">
    <source>
        <dbReference type="ARBA" id="ARBA00023065"/>
    </source>
</evidence>
<feature type="domain" description="RCK N-terminal" evidence="13">
    <location>
        <begin position="116"/>
        <end position="245"/>
    </location>
</feature>
<dbReference type="Gene3D" id="3.40.50.720">
    <property type="entry name" value="NAD(P)-binding Rossmann-like Domain"/>
    <property type="match status" value="1"/>
</dbReference>
<evidence type="ECO:0000256" key="11">
    <source>
        <dbReference type="ARBA" id="ARBA00034430"/>
    </source>
</evidence>
<organism evidence="14 15">
    <name type="scientific">Halalkalibacter alkalisediminis</name>
    <dbReference type="NCBI Taxonomy" id="935616"/>
    <lineage>
        <taxon>Bacteria</taxon>
        <taxon>Bacillati</taxon>
        <taxon>Bacillota</taxon>
        <taxon>Bacilli</taxon>
        <taxon>Bacillales</taxon>
        <taxon>Bacillaceae</taxon>
        <taxon>Halalkalibacter</taxon>
    </lineage>
</organism>
<name>A0ABV6NGA9_9BACI</name>
<dbReference type="SUPFAM" id="SSF51735">
    <property type="entry name" value="NAD(P)-binding Rossmann-fold domains"/>
    <property type="match status" value="1"/>
</dbReference>
<evidence type="ECO:0000259" key="13">
    <source>
        <dbReference type="PROSITE" id="PS51201"/>
    </source>
</evidence>
<keyword evidence="8" id="KW-0406">Ion transport</keyword>
<dbReference type="InterPro" id="IPR036291">
    <property type="entry name" value="NAD(P)-bd_dom_sf"/>
</dbReference>
<evidence type="ECO:0000256" key="7">
    <source>
        <dbReference type="ARBA" id="ARBA00022989"/>
    </source>
</evidence>
<dbReference type="Gene3D" id="1.10.287.70">
    <property type="match status" value="1"/>
</dbReference>
<evidence type="ECO:0000256" key="2">
    <source>
        <dbReference type="ARBA" id="ARBA00022448"/>
    </source>
</evidence>
<comment type="caution">
    <text evidence="14">The sequence shown here is derived from an EMBL/GenBank/DDBJ whole genome shotgun (WGS) entry which is preliminary data.</text>
</comment>
<keyword evidence="4 12" id="KW-0812">Transmembrane</keyword>
<dbReference type="Pfam" id="PF22614">
    <property type="entry name" value="Slo-like_RCK"/>
    <property type="match status" value="1"/>
</dbReference>
<dbReference type="Pfam" id="PF07885">
    <property type="entry name" value="Ion_trans_2"/>
    <property type="match status" value="1"/>
</dbReference>
<comment type="subcellular location">
    <subcellularLocation>
        <location evidence="1">Cell membrane</location>
        <topology evidence="1">Multi-pass membrane protein</topology>
    </subcellularLocation>
</comment>